<protein>
    <recommendedName>
        <fullName evidence="3">prolyl oligopeptidase</fullName>
        <ecNumber evidence="3">3.4.21.26</ecNumber>
    </recommendedName>
</protein>
<evidence type="ECO:0000256" key="5">
    <source>
        <dbReference type="ARBA" id="ARBA00022801"/>
    </source>
</evidence>
<evidence type="ECO:0000259" key="8">
    <source>
        <dbReference type="Pfam" id="PF00326"/>
    </source>
</evidence>
<dbReference type="Gene3D" id="3.40.50.1820">
    <property type="entry name" value="alpha/beta hydrolase"/>
    <property type="match status" value="1"/>
</dbReference>
<comment type="catalytic activity">
    <reaction evidence="1">
        <text>Hydrolysis of Pro-|-Xaa &gt;&gt; Ala-|-Xaa in oligopeptides.</text>
        <dbReference type="EC" id="3.4.21.26"/>
    </reaction>
</comment>
<dbReference type="InterPro" id="IPR002470">
    <property type="entry name" value="Peptidase_S9A"/>
</dbReference>
<dbReference type="GO" id="GO:0006508">
    <property type="term" value="P:proteolysis"/>
    <property type="evidence" value="ECO:0007669"/>
    <property type="project" value="UniProtKB-KW"/>
</dbReference>
<dbReference type="InterPro" id="IPR002471">
    <property type="entry name" value="Pept_S9_AS"/>
</dbReference>
<evidence type="ECO:0000256" key="3">
    <source>
        <dbReference type="ARBA" id="ARBA00011897"/>
    </source>
</evidence>
<dbReference type="PANTHER" id="PTHR42881">
    <property type="entry name" value="PROLYL ENDOPEPTIDASE"/>
    <property type="match status" value="1"/>
</dbReference>
<dbReference type="InterPro" id="IPR001375">
    <property type="entry name" value="Peptidase_S9_cat"/>
</dbReference>
<feature type="chain" id="PRO_5016985148" description="prolyl oligopeptidase" evidence="7">
    <location>
        <begin position="18"/>
        <end position="731"/>
    </location>
</feature>
<dbReference type="EMBL" id="QUQO01000001">
    <property type="protein sequence ID" value="RFB04152.1"/>
    <property type="molecule type" value="Genomic_DNA"/>
</dbReference>
<evidence type="ECO:0000259" key="9">
    <source>
        <dbReference type="Pfam" id="PF02897"/>
    </source>
</evidence>
<gene>
    <name evidence="10" type="ORF">DX908_01965</name>
</gene>
<keyword evidence="6" id="KW-0720">Serine protease</keyword>
<dbReference type="SUPFAM" id="SSF50993">
    <property type="entry name" value="Peptidase/esterase 'gauge' domain"/>
    <property type="match status" value="1"/>
</dbReference>
<evidence type="ECO:0000256" key="2">
    <source>
        <dbReference type="ARBA" id="ARBA00005228"/>
    </source>
</evidence>
<dbReference type="EC" id="3.4.21.26" evidence="3"/>
<comment type="caution">
    <text evidence="10">The sequence shown here is derived from an EMBL/GenBank/DDBJ whole genome shotgun (WGS) entry which is preliminary data.</text>
</comment>
<dbReference type="Gene3D" id="2.130.10.120">
    <property type="entry name" value="Prolyl oligopeptidase, N-terminal domain"/>
    <property type="match status" value="1"/>
</dbReference>
<evidence type="ECO:0000256" key="6">
    <source>
        <dbReference type="ARBA" id="ARBA00022825"/>
    </source>
</evidence>
<dbReference type="PROSITE" id="PS00708">
    <property type="entry name" value="PRO_ENDOPEP_SER"/>
    <property type="match status" value="1"/>
</dbReference>
<name>A0A371RFD4_9PROT</name>
<keyword evidence="4" id="KW-0645">Protease</keyword>
<dbReference type="AlphaFoldDB" id="A0A371RFD4"/>
<keyword evidence="11" id="KW-1185">Reference proteome</keyword>
<dbReference type="Pfam" id="PF02897">
    <property type="entry name" value="Peptidase_S9_N"/>
    <property type="match status" value="1"/>
</dbReference>
<feature type="signal peptide" evidence="7">
    <location>
        <begin position="1"/>
        <end position="17"/>
    </location>
</feature>
<accession>A0A371RFD4</accession>
<reference evidence="10 11" key="1">
    <citation type="submission" date="2018-08" db="EMBL/GenBank/DDBJ databases">
        <title>Parvularcula sp. SM1705, isolated from surface water of the South Sea China.</title>
        <authorList>
            <person name="Sun L."/>
        </authorList>
    </citation>
    <scope>NUCLEOTIDE SEQUENCE [LARGE SCALE GENOMIC DNA]</scope>
    <source>
        <strain evidence="10 11">SM1705</strain>
    </source>
</reference>
<dbReference type="GO" id="GO:0004252">
    <property type="term" value="F:serine-type endopeptidase activity"/>
    <property type="evidence" value="ECO:0007669"/>
    <property type="project" value="UniProtKB-EC"/>
</dbReference>
<dbReference type="Pfam" id="PF00326">
    <property type="entry name" value="Peptidase_S9"/>
    <property type="match status" value="1"/>
</dbReference>
<evidence type="ECO:0000256" key="4">
    <source>
        <dbReference type="ARBA" id="ARBA00022670"/>
    </source>
</evidence>
<dbReference type="InParanoid" id="A0A371RFD4"/>
<keyword evidence="5" id="KW-0378">Hydrolase</keyword>
<proteinExistence type="inferred from homology"/>
<evidence type="ECO:0000313" key="10">
    <source>
        <dbReference type="EMBL" id="RFB04152.1"/>
    </source>
</evidence>
<evidence type="ECO:0000256" key="1">
    <source>
        <dbReference type="ARBA" id="ARBA00001070"/>
    </source>
</evidence>
<comment type="similarity">
    <text evidence="2">Belongs to the peptidase S9A family.</text>
</comment>
<dbReference type="InterPro" id="IPR023302">
    <property type="entry name" value="Pept_S9A_N"/>
</dbReference>
<dbReference type="GO" id="GO:0005829">
    <property type="term" value="C:cytosol"/>
    <property type="evidence" value="ECO:0007669"/>
    <property type="project" value="TreeGrafter"/>
</dbReference>
<sequence length="731" mass="80922">MKNKNTLFLGSALFLLAACGGGEEATTEAAAPEVSEEVIVGLTYPETKTVEQTDDFYGTIVSDPYRWLEDDVRESEEVAEWVEAQNAVTYAYLDTLPMRDSIKARMTELWDYEKFSIPTEEGGKYFYRRNDGLQNQYVFYVQEGLNGEPRVLIDPNGWATDGATALSATSVSPGGEYVAYSIQDGGSDWRTVKVLNVESGETMDDSLEWVKFSGLSWHPSGEGFYYSRFPAPEEGAAFQSLNFDQKLYFHKLGTDQAEDALVFERADNPEIGVSGYVVDKRFLIVVNSLGTDDAYEIAVQDLEAGETEPTMIIEGFEDDYSFIGAEGRTLFVRTNRNAPKGRVVAIDLDNPLEENWTEVIPEYGTVLVDVSYVGGKLIAEYLKDVATTVLLFSTEGEEIGEVELPGLGTAGGFEGAKDNAETFYSYSSFDRPSTIYRYDVETGETEEFKAPELTFNPDDYVVEQVFYPSKDGREIPMFIAHKKDLDLSKGAPTHLYGYGGFNISIRPSFDVTTLAWMEMGGVHALANIRGGGEYGREWHDEGRLANKQNVFDDFIAAGEYLIAQGTTSKDQLAIRGRSNGGLLVGAVTNQRPDLFAAALPQVGVMDMLRFNKFTAGRYWTDDYGNPSESESDFKVNYAYSPYHNIKDGAEYPAVLVTTADTDDRVVPGHSFKYIAALQAAETGPAPKLIRIETRAGHGSGKPTDKIIEEFADMWAFIGYHTGLELPEGYGE</sequence>
<dbReference type="OrthoDB" id="9801421at2"/>
<dbReference type="InterPro" id="IPR029058">
    <property type="entry name" value="AB_hydrolase_fold"/>
</dbReference>
<dbReference type="Proteomes" id="UP000264589">
    <property type="component" value="Unassembled WGS sequence"/>
</dbReference>
<organism evidence="10 11">
    <name type="scientific">Parvularcula marina</name>
    <dbReference type="NCBI Taxonomy" id="2292771"/>
    <lineage>
        <taxon>Bacteria</taxon>
        <taxon>Pseudomonadati</taxon>
        <taxon>Pseudomonadota</taxon>
        <taxon>Alphaproteobacteria</taxon>
        <taxon>Parvularculales</taxon>
        <taxon>Parvularculaceae</taxon>
        <taxon>Parvularcula</taxon>
    </lineage>
</organism>
<feature type="domain" description="Peptidase S9A N-terminal" evidence="9">
    <location>
        <begin position="45"/>
        <end position="449"/>
    </location>
</feature>
<feature type="domain" description="Peptidase S9 prolyl oligopeptidase catalytic" evidence="8">
    <location>
        <begin position="507"/>
        <end position="722"/>
    </location>
</feature>
<dbReference type="GO" id="GO:0070012">
    <property type="term" value="F:oligopeptidase activity"/>
    <property type="evidence" value="ECO:0007669"/>
    <property type="project" value="TreeGrafter"/>
</dbReference>
<keyword evidence="7" id="KW-0732">Signal</keyword>
<evidence type="ECO:0000256" key="7">
    <source>
        <dbReference type="SAM" id="SignalP"/>
    </source>
</evidence>
<dbReference type="InterPro" id="IPR051167">
    <property type="entry name" value="Prolyl_oligopep/macrocyclase"/>
</dbReference>
<evidence type="ECO:0000313" key="11">
    <source>
        <dbReference type="Proteomes" id="UP000264589"/>
    </source>
</evidence>
<dbReference type="PROSITE" id="PS51257">
    <property type="entry name" value="PROKAR_LIPOPROTEIN"/>
    <property type="match status" value="1"/>
</dbReference>
<dbReference type="SUPFAM" id="SSF53474">
    <property type="entry name" value="alpha/beta-Hydrolases"/>
    <property type="match status" value="1"/>
</dbReference>
<dbReference type="RefSeq" id="WP_116390780.1">
    <property type="nucleotide sequence ID" value="NZ_QUQO01000001.1"/>
</dbReference>
<dbReference type="FunFam" id="3.40.50.1820:FF:000005">
    <property type="entry name" value="Prolyl endopeptidase"/>
    <property type="match status" value="1"/>
</dbReference>
<dbReference type="PRINTS" id="PR00862">
    <property type="entry name" value="PROLIGOPTASE"/>
</dbReference>
<dbReference type="PANTHER" id="PTHR42881:SF2">
    <property type="entry name" value="PROLYL ENDOPEPTIDASE"/>
    <property type="match status" value="1"/>
</dbReference>